<dbReference type="EMBL" id="REGN01006072">
    <property type="protein sequence ID" value="RNA11005.1"/>
    <property type="molecule type" value="Genomic_DNA"/>
</dbReference>
<comment type="caution">
    <text evidence="1">The sequence shown here is derived from an EMBL/GenBank/DDBJ whole genome shotgun (WGS) entry which is preliminary data.</text>
</comment>
<accession>A0A3M7QJ58</accession>
<dbReference type="AlphaFoldDB" id="A0A3M7QJ58"/>
<evidence type="ECO:0000313" key="2">
    <source>
        <dbReference type="Proteomes" id="UP000276133"/>
    </source>
</evidence>
<evidence type="ECO:0000313" key="1">
    <source>
        <dbReference type="EMBL" id="RNA11005.1"/>
    </source>
</evidence>
<organism evidence="1 2">
    <name type="scientific">Brachionus plicatilis</name>
    <name type="common">Marine rotifer</name>
    <name type="synonym">Brachionus muelleri</name>
    <dbReference type="NCBI Taxonomy" id="10195"/>
    <lineage>
        <taxon>Eukaryota</taxon>
        <taxon>Metazoa</taxon>
        <taxon>Spiralia</taxon>
        <taxon>Gnathifera</taxon>
        <taxon>Rotifera</taxon>
        <taxon>Eurotatoria</taxon>
        <taxon>Monogononta</taxon>
        <taxon>Pseudotrocha</taxon>
        <taxon>Ploima</taxon>
        <taxon>Brachionidae</taxon>
        <taxon>Brachionus</taxon>
    </lineage>
</organism>
<proteinExistence type="predicted"/>
<gene>
    <name evidence="1" type="ORF">BpHYR1_030877</name>
</gene>
<sequence length="109" mass="13108">MGCPQWVSLTARYFSLHTHLKASLDHLQFEFKALNELLKLPFDSDVNRRIRVRINFFFNISWLGILANYDFNGSKLFVKTRKNIKYILNFAFRNKFISDHIVKHFIRQK</sequence>
<keyword evidence="2" id="KW-1185">Reference proteome</keyword>
<dbReference type="Proteomes" id="UP000276133">
    <property type="component" value="Unassembled WGS sequence"/>
</dbReference>
<reference evidence="1 2" key="1">
    <citation type="journal article" date="2018" name="Sci. Rep.">
        <title>Genomic signatures of local adaptation to the degree of environmental predictability in rotifers.</title>
        <authorList>
            <person name="Franch-Gras L."/>
            <person name="Hahn C."/>
            <person name="Garcia-Roger E.M."/>
            <person name="Carmona M.J."/>
            <person name="Serra M."/>
            <person name="Gomez A."/>
        </authorList>
    </citation>
    <scope>NUCLEOTIDE SEQUENCE [LARGE SCALE GENOMIC DNA]</scope>
    <source>
        <strain evidence="1">HYR1</strain>
    </source>
</reference>
<protein>
    <submittedName>
        <fullName evidence="1">Uncharacterized protein</fullName>
    </submittedName>
</protein>
<name>A0A3M7QJ58_BRAPC</name>